<dbReference type="AlphaFoldDB" id="A0A645JBE5"/>
<evidence type="ECO:0000313" key="1">
    <source>
        <dbReference type="EMBL" id="MPN60472.1"/>
    </source>
</evidence>
<comment type="caution">
    <text evidence="1">The sequence shown here is derived from an EMBL/GenBank/DDBJ whole genome shotgun (WGS) entry which is preliminary data.</text>
</comment>
<accession>A0A645JBE5</accession>
<protein>
    <submittedName>
        <fullName evidence="1">Uncharacterized protein</fullName>
    </submittedName>
</protein>
<sequence length="51" mass="5398">MLEFFEVGGVVDGDLTPLLALPNLKAVSLGESLRENAQALMGQAGFSISYQ</sequence>
<name>A0A645JBE5_9ZZZZ</name>
<reference evidence="1" key="1">
    <citation type="submission" date="2019-08" db="EMBL/GenBank/DDBJ databases">
        <authorList>
            <person name="Kucharzyk K."/>
            <person name="Murdoch R.W."/>
            <person name="Higgins S."/>
            <person name="Loffler F."/>
        </authorList>
    </citation>
    <scope>NUCLEOTIDE SEQUENCE</scope>
</reference>
<proteinExistence type="predicted"/>
<gene>
    <name evidence="1" type="ORF">SDC9_208200</name>
</gene>
<dbReference type="EMBL" id="VSSQ01135784">
    <property type="protein sequence ID" value="MPN60472.1"/>
    <property type="molecule type" value="Genomic_DNA"/>
</dbReference>
<organism evidence="1">
    <name type="scientific">bioreactor metagenome</name>
    <dbReference type="NCBI Taxonomy" id="1076179"/>
    <lineage>
        <taxon>unclassified sequences</taxon>
        <taxon>metagenomes</taxon>
        <taxon>ecological metagenomes</taxon>
    </lineage>
</organism>